<dbReference type="AlphaFoldDB" id="A0AAN8Z0R6"/>
<dbReference type="GO" id="GO:0004523">
    <property type="term" value="F:RNA-DNA hybrid ribonuclease activity"/>
    <property type="evidence" value="ECO:0007669"/>
    <property type="project" value="InterPro"/>
</dbReference>
<keyword evidence="4" id="KW-1185">Reference proteome</keyword>
<name>A0AAN8Z0R6_9MAGN</name>
<dbReference type="GO" id="GO:0003676">
    <property type="term" value="F:nucleic acid binding"/>
    <property type="evidence" value="ECO:0007669"/>
    <property type="project" value="InterPro"/>
</dbReference>
<dbReference type="InterPro" id="IPR012337">
    <property type="entry name" value="RNaseH-like_sf"/>
</dbReference>
<dbReference type="InterPro" id="IPR009027">
    <property type="entry name" value="Ribosomal_bL9/RNase_H1_N"/>
</dbReference>
<organism evidence="3 4">
    <name type="scientific">Dillenia turbinata</name>
    <dbReference type="NCBI Taxonomy" id="194707"/>
    <lineage>
        <taxon>Eukaryota</taxon>
        <taxon>Viridiplantae</taxon>
        <taxon>Streptophyta</taxon>
        <taxon>Embryophyta</taxon>
        <taxon>Tracheophyta</taxon>
        <taxon>Spermatophyta</taxon>
        <taxon>Magnoliopsida</taxon>
        <taxon>eudicotyledons</taxon>
        <taxon>Gunneridae</taxon>
        <taxon>Pentapetalae</taxon>
        <taxon>Dilleniales</taxon>
        <taxon>Dilleniaceae</taxon>
        <taxon>Dillenia</taxon>
    </lineage>
</organism>
<evidence type="ECO:0000256" key="1">
    <source>
        <dbReference type="SAM" id="MobiDB-lite"/>
    </source>
</evidence>
<dbReference type="InterPro" id="IPR036397">
    <property type="entry name" value="RNaseH_sf"/>
</dbReference>
<dbReference type="InterPro" id="IPR002156">
    <property type="entry name" value="RNaseH_domain"/>
</dbReference>
<dbReference type="Gene3D" id="3.30.420.10">
    <property type="entry name" value="Ribonuclease H-like superfamily/Ribonuclease H"/>
    <property type="match status" value="1"/>
</dbReference>
<dbReference type="PROSITE" id="PS50879">
    <property type="entry name" value="RNASE_H_1"/>
    <property type="match status" value="1"/>
</dbReference>
<dbReference type="PANTHER" id="PTHR46387:SF2">
    <property type="entry name" value="RIBONUCLEASE HI"/>
    <property type="match status" value="1"/>
</dbReference>
<dbReference type="Pfam" id="PF01693">
    <property type="entry name" value="Cauli_VI"/>
    <property type="match status" value="1"/>
</dbReference>
<dbReference type="PANTHER" id="PTHR46387">
    <property type="entry name" value="POLYNUCLEOTIDYL TRANSFERASE, RIBONUCLEASE H-LIKE SUPERFAMILY PROTEIN"/>
    <property type="match status" value="1"/>
</dbReference>
<dbReference type="SUPFAM" id="SSF55658">
    <property type="entry name" value="L9 N-domain-like"/>
    <property type="match status" value="1"/>
</dbReference>
<dbReference type="SUPFAM" id="SSF53098">
    <property type="entry name" value="Ribonuclease H-like"/>
    <property type="match status" value="1"/>
</dbReference>
<feature type="non-terminal residue" evidence="3">
    <location>
        <position position="372"/>
    </location>
</feature>
<evidence type="ECO:0000313" key="4">
    <source>
        <dbReference type="Proteomes" id="UP001370490"/>
    </source>
</evidence>
<dbReference type="CDD" id="cd09279">
    <property type="entry name" value="RNase_HI_like"/>
    <property type="match status" value="1"/>
</dbReference>
<accession>A0AAN8Z0R6</accession>
<dbReference type="Pfam" id="PF13456">
    <property type="entry name" value="RVT_3"/>
    <property type="match status" value="1"/>
</dbReference>
<reference evidence="3 4" key="1">
    <citation type="submission" date="2023-12" db="EMBL/GenBank/DDBJ databases">
        <title>A high-quality genome assembly for Dillenia turbinata (Dilleniales).</title>
        <authorList>
            <person name="Chanderbali A."/>
        </authorList>
    </citation>
    <scope>NUCLEOTIDE SEQUENCE [LARGE SCALE GENOMIC DNA]</scope>
    <source>
        <strain evidence="3">LSX21</strain>
        <tissue evidence="3">Leaf</tissue>
    </source>
</reference>
<dbReference type="Proteomes" id="UP001370490">
    <property type="component" value="Unassembled WGS sequence"/>
</dbReference>
<dbReference type="EMBL" id="JBAMMX010000019">
    <property type="protein sequence ID" value="KAK6922139.1"/>
    <property type="molecule type" value="Genomic_DNA"/>
</dbReference>
<dbReference type="Gene3D" id="3.40.970.10">
    <property type="entry name" value="Ribonuclease H1, N-terminal domain"/>
    <property type="match status" value="1"/>
</dbReference>
<gene>
    <name evidence="3" type="ORF">RJ641_012646</name>
</gene>
<dbReference type="FunFam" id="3.30.420.10:FF:000076">
    <property type="entry name" value="RBR-type E3 ubiquitin transferase"/>
    <property type="match status" value="1"/>
</dbReference>
<feature type="domain" description="RNase H type-1" evidence="2">
    <location>
        <begin position="232"/>
        <end position="372"/>
    </location>
</feature>
<dbReference type="InterPro" id="IPR011320">
    <property type="entry name" value="RNase_H1_N"/>
</dbReference>
<sequence length="372" mass="40818">MNCLSQILSRTTQLFARHSTSLYGISTPCLTRTLDHHRTQQSGFPSLKLGFIINRSRVHCYSSPSNKNKSKTKSKSLSKKSGNTEPVTMMKDEKDAFYVVRKGDVVGVFKSLNDCQAQVGSSVCDPPVSVYKGYSLPKSAEEYLGSRGLKNAAYSIRAADFVDDLFGLLVPCPFQQPTATDQESAMDSLRKRSLEVLAADTNEIVESMSSSTDPARKHYNVDPSLDVQGASSSRSCTLNFDGASKGNPGQAGAGAVLRADDGSLICRLREGLGIATCNVAEYRAMILGLKYALQKGFTNIHVQGDSKLVCMQVQGQWKVKHQNMSDLYAIAKTLRDRMLPVKLGYCQSSKRTVAFHLPRIFYCRALPAGWLQ</sequence>
<comment type="caution">
    <text evidence="3">The sequence shown here is derived from an EMBL/GenBank/DDBJ whole genome shotgun (WGS) entry which is preliminary data.</text>
</comment>
<evidence type="ECO:0000259" key="2">
    <source>
        <dbReference type="PROSITE" id="PS50879"/>
    </source>
</evidence>
<proteinExistence type="predicted"/>
<evidence type="ECO:0000313" key="3">
    <source>
        <dbReference type="EMBL" id="KAK6922139.1"/>
    </source>
</evidence>
<protein>
    <submittedName>
        <fullName evidence="3">Ribonuclease H domain</fullName>
    </submittedName>
</protein>
<feature type="compositionally biased region" description="Basic residues" evidence="1">
    <location>
        <begin position="68"/>
        <end position="78"/>
    </location>
</feature>
<dbReference type="InterPro" id="IPR037056">
    <property type="entry name" value="RNase_H1_N_sf"/>
</dbReference>
<feature type="region of interest" description="Disordered" evidence="1">
    <location>
        <begin position="61"/>
        <end position="86"/>
    </location>
</feature>